<evidence type="ECO:0000313" key="14">
    <source>
        <dbReference type="EMBL" id="CAH1389382.1"/>
    </source>
</evidence>
<gene>
    <name evidence="14" type="ORF">NEZAVI_LOCUS799</name>
</gene>
<evidence type="ECO:0000313" key="15">
    <source>
        <dbReference type="Proteomes" id="UP001152798"/>
    </source>
</evidence>
<evidence type="ECO:0000256" key="11">
    <source>
        <dbReference type="ARBA" id="ARBA00034532"/>
    </source>
</evidence>
<dbReference type="Gene3D" id="1.10.8.60">
    <property type="match status" value="2"/>
</dbReference>
<evidence type="ECO:0000256" key="2">
    <source>
        <dbReference type="ARBA" id="ARBA00006914"/>
    </source>
</evidence>
<reference evidence="14" key="1">
    <citation type="submission" date="2022-01" db="EMBL/GenBank/DDBJ databases">
        <authorList>
            <person name="King R."/>
        </authorList>
    </citation>
    <scope>NUCLEOTIDE SEQUENCE</scope>
</reference>
<comment type="catalytic activity">
    <reaction evidence="12">
        <text>ATP + H2O = ADP + phosphate + H(+)</text>
        <dbReference type="Rhea" id="RHEA:13065"/>
        <dbReference type="ChEBI" id="CHEBI:15377"/>
        <dbReference type="ChEBI" id="CHEBI:15378"/>
        <dbReference type="ChEBI" id="CHEBI:30616"/>
        <dbReference type="ChEBI" id="CHEBI:43474"/>
        <dbReference type="ChEBI" id="CHEBI:456216"/>
    </reaction>
    <physiologicalReaction direction="left-to-right" evidence="12">
        <dbReference type="Rhea" id="RHEA:13066"/>
    </physiologicalReaction>
</comment>
<keyword evidence="3" id="KW-0813">Transport</keyword>
<evidence type="ECO:0000256" key="6">
    <source>
        <dbReference type="ARBA" id="ARBA00022801"/>
    </source>
</evidence>
<dbReference type="SMART" id="SM00382">
    <property type="entry name" value="AAA"/>
    <property type="match status" value="2"/>
</dbReference>
<dbReference type="GO" id="GO:0005778">
    <property type="term" value="C:peroxisomal membrane"/>
    <property type="evidence" value="ECO:0007669"/>
    <property type="project" value="TreeGrafter"/>
</dbReference>
<dbReference type="Gene3D" id="2.40.40.20">
    <property type="match status" value="1"/>
</dbReference>
<keyword evidence="8" id="KW-0653">Protein transport</keyword>
<dbReference type="InterPro" id="IPR003593">
    <property type="entry name" value="AAA+_ATPase"/>
</dbReference>
<dbReference type="Gene3D" id="3.40.50.300">
    <property type="entry name" value="P-loop containing nucleotide triphosphate hydrolases"/>
    <property type="match status" value="2"/>
</dbReference>
<dbReference type="SUPFAM" id="SSF52540">
    <property type="entry name" value="P-loop containing nucleoside triphosphate hydrolases"/>
    <property type="match status" value="2"/>
</dbReference>
<evidence type="ECO:0000256" key="7">
    <source>
        <dbReference type="ARBA" id="ARBA00022840"/>
    </source>
</evidence>
<dbReference type="Gene3D" id="3.10.330.10">
    <property type="match status" value="1"/>
</dbReference>
<dbReference type="PANTHER" id="PTHR23077">
    <property type="entry name" value="AAA-FAMILY ATPASE"/>
    <property type="match status" value="1"/>
</dbReference>
<dbReference type="Pfam" id="PF00004">
    <property type="entry name" value="AAA"/>
    <property type="match status" value="2"/>
</dbReference>
<dbReference type="InterPro" id="IPR029067">
    <property type="entry name" value="CDC48_domain_2-like_sf"/>
</dbReference>
<dbReference type="GO" id="GO:0005524">
    <property type="term" value="F:ATP binding"/>
    <property type="evidence" value="ECO:0007669"/>
    <property type="project" value="UniProtKB-KW"/>
</dbReference>
<dbReference type="InterPro" id="IPR050168">
    <property type="entry name" value="AAA_ATPase_domain"/>
</dbReference>
<dbReference type="AlphaFoldDB" id="A0A9P0E6N3"/>
<name>A0A9P0E6N3_NEZVI</name>
<keyword evidence="6" id="KW-0378">Hydrolase</keyword>
<evidence type="ECO:0000256" key="4">
    <source>
        <dbReference type="ARBA" id="ARBA00022593"/>
    </source>
</evidence>
<dbReference type="FunFam" id="3.40.50.300:FF:000149">
    <property type="entry name" value="Nuclear valosin-containing protein-like"/>
    <property type="match status" value="1"/>
</dbReference>
<dbReference type="PANTHER" id="PTHR23077:SF12">
    <property type="entry name" value="PEROXISOMAL ATPASE PEX1"/>
    <property type="match status" value="1"/>
</dbReference>
<dbReference type="PROSITE" id="PS00674">
    <property type="entry name" value="AAA"/>
    <property type="match status" value="1"/>
</dbReference>
<dbReference type="Pfam" id="PF09262">
    <property type="entry name" value="PEX-1N"/>
    <property type="match status" value="1"/>
</dbReference>
<dbReference type="InterPro" id="IPR027417">
    <property type="entry name" value="P-loop_NTPase"/>
</dbReference>
<dbReference type="InterPro" id="IPR003960">
    <property type="entry name" value="ATPase_AAA_CS"/>
</dbReference>
<keyword evidence="9" id="KW-0472">Membrane</keyword>
<evidence type="ECO:0000259" key="13">
    <source>
        <dbReference type="SMART" id="SM00382"/>
    </source>
</evidence>
<dbReference type="InterPro" id="IPR003959">
    <property type="entry name" value="ATPase_AAA_core"/>
</dbReference>
<feature type="domain" description="AAA+ ATPase" evidence="13">
    <location>
        <begin position="445"/>
        <end position="565"/>
    </location>
</feature>
<evidence type="ECO:0000256" key="5">
    <source>
        <dbReference type="ARBA" id="ARBA00022741"/>
    </source>
</evidence>
<keyword evidence="15" id="KW-1185">Reference proteome</keyword>
<keyword evidence="7" id="KW-0067">ATP-binding</keyword>
<sequence>MSSEIVFVRFINVPNCFIHLSKDNYDKLIGPSVRGLKLVTSEGRELFFSSYPVPYAGLTSECIGISNKYAKALQLNENEEIIVRPVYNIGSIQSVNVTPVSEDDFEILRSSSLEVEGSLLNQLRIVWPKQIFPVWVSRNVSVNLVVDSFSPNLNYGRLEEYTEVVVCDAVTKNDIKKIKPASTDHVTTSVKNLKEKLEESKTLKFRCVILDKAPKQDNIFSTHPYVVFASQESIPGWALTTISSNKKTVWKLRKRDEDGLSCFVSLLIIEPNECKKTCDYNFKHLYISDILKNQLGLELGLKVSLDLVDYTEVAQVTGILISSNFDMDKEKLITDVRETFTQAVNQHGDLLINTKTSYPLSQGSIIVTLRPLHVEWTFINIHKIKELTIHLNEYTQRNEQGSNSSNLVHQSESGNYVVIFEELFKKGKLAIEISLALQEVKSNRFYDNVIYVGKPGSGKTSLVNYLLQKLNGPPFYIYTKTINCCLLKGKRVEALGKYMTDILSNCVIHEPSILFLDDLDILSVSLEDASEQAFHLIRITNKLVEIIQSYQDKHFFSVVGAVKSLDDINPKLFSKKGKSFFSTIVTVPDLSRDDCLELVKKLVFKISGSELSDDIFLRDIIYQCEGYTPLDLKRLTEKAVFEAWQRKVQFGGNFVLKKEDFDVAFKNSKPSSLQNINLRKCVNKCWLNVGGLEEVKAKLMEVICWSTLYPEIMKQCPVKPQTGILLYGAPGTGKTLIASALAGESKMNFISIKGPELMSKYIGESEEGVRKLFEKAQAAKPCLLFFDEFDSLAPRRGQDQTGVTDRVVNQMLTALDGVDSLSGVWIIAATSRPDLIDPAILRPGRIGISVFCPLPDKDTRHAILKVLCKTVHLSNDVDLEEIASLTDGFTGADLRGLLTSAQIKTLDLLQDNDTFFHEENLSEKEVKQVELSKDCLMTALKELKPSLTPNEKIRYENIYEKFTKRLPMDLSQQKVTHA</sequence>
<dbReference type="GO" id="GO:0005829">
    <property type="term" value="C:cytosol"/>
    <property type="evidence" value="ECO:0007669"/>
    <property type="project" value="TreeGrafter"/>
</dbReference>
<comment type="similarity">
    <text evidence="2">Belongs to the AAA ATPase family.</text>
</comment>
<feature type="domain" description="AAA+ ATPase" evidence="13">
    <location>
        <begin position="720"/>
        <end position="856"/>
    </location>
</feature>
<organism evidence="14 15">
    <name type="scientific">Nezara viridula</name>
    <name type="common">Southern green stink bug</name>
    <name type="synonym">Cimex viridulus</name>
    <dbReference type="NCBI Taxonomy" id="85310"/>
    <lineage>
        <taxon>Eukaryota</taxon>
        <taxon>Metazoa</taxon>
        <taxon>Ecdysozoa</taxon>
        <taxon>Arthropoda</taxon>
        <taxon>Hexapoda</taxon>
        <taxon>Insecta</taxon>
        <taxon>Pterygota</taxon>
        <taxon>Neoptera</taxon>
        <taxon>Paraneoptera</taxon>
        <taxon>Hemiptera</taxon>
        <taxon>Heteroptera</taxon>
        <taxon>Panheteroptera</taxon>
        <taxon>Pentatomomorpha</taxon>
        <taxon>Pentatomoidea</taxon>
        <taxon>Pentatomidae</taxon>
        <taxon>Pentatominae</taxon>
        <taxon>Nezara</taxon>
    </lineage>
</organism>
<dbReference type="InterPro" id="IPR041569">
    <property type="entry name" value="AAA_lid_3"/>
</dbReference>
<dbReference type="InterPro" id="IPR015342">
    <property type="entry name" value="PEX1-N_C-lobe"/>
</dbReference>
<dbReference type="EMBL" id="OV725077">
    <property type="protein sequence ID" value="CAH1389382.1"/>
    <property type="molecule type" value="Genomic_DNA"/>
</dbReference>
<dbReference type="Pfam" id="PF17862">
    <property type="entry name" value="AAA_lid_3"/>
    <property type="match status" value="1"/>
</dbReference>
<evidence type="ECO:0000256" key="1">
    <source>
        <dbReference type="ARBA" id="ARBA00004370"/>
    </source>
</evidence>
<dbReference type="Proteomes" id="UP001152798">
    <property type="component" value="Chromosome 1"/>
</dbReference>
<dbReference type="GO" id="GO:0016887">
    <property type="term" value="F:ATP hydrolysis activity"/>
    <property type="evidence" value="ECO:0007669"/>
    <property type="project" value="InterPro"/>
</dbReference>
<keyword evidence="4" id="KW-0962">Peroxisome biogenesis</keyword>
<protein>
    <recommendedName>
        <fullName evidence="11">Peroxisomal ATPase PEX1</fullName>
    </recommendedName>
    <alternativeName>
        <fullName evidence="10">Peroxin-1</fullName>
    </alternativeName>
</protein>
<accession>A0A9P0E6N3</accession>
<evidence type="ECO:0000256" key="9">
    <source>
        <dbReference type="ARBA" id="ARBA00023136"/>
    </source>
</evidence>
<dbReference type="OrthoDB" id="8173462at2759"/>
<evidence type="ECO:0000256" key="8">
    <source>
        <dbReference type="ARBA" id="ARBA00022927"/>
    </source>
</evidence>
<comment type="subcellular location">
    <subcellularLocation>
        <location evidence="1">Membrane</location>
    </subcellularLocation>
</comment>
<dbReference type="SUPFAM" id="SSF54585">
    <property type="entry name" value="Cdc48 domain 2-like"/>
    <property type="match status" value="1"/>
</dbReference>
<evidence type="ECO:0000256" key="12">
    <source>
        <dbReference type="ARBA" id="ARBA00048778"/>
    </source>
</evidence>
<proteinExistence type="inferred from homology"/>
<evidence type="ECO:0000256" key="10">
    <source>
        <dbReference type="ARBA" id="ARBA00032509"/>
    </source>
</evidence>
<dbReference type="CDD" id="cd00009">
    <property type="entry name" value="AAA"/>
    <property type="match status" value="1"/>
</dbReference>
<dbReference type="GO" id="GO:0016558">
    <property type="term" value="P:protein import into peroxisome matrix"/>
    <property type="evidence" value="ECO:0007669"/>
    <property type="project" value="TreeGrafter"/>
</dbReference>
<evidence type="ECO:0000256" key="3">
    <source>
        <dbReference type="ARBA" id="ARBA00022448"/>
    </source>
</evidence>
<keyword evidence="5" id="KW-0547">Nucleotide-binding</keyword>